<dbReference type="EMBL" id="BEXD01002223">
    <property type="protein sequence ID" value="GBB97444.1"/>
    <property type="molecule type" value="Genomic_DNA"/>
</dbReference>
<proteinExistence type="predicted"/>
<dbReference type="Proteomes" id="UP000247702">
    <property type="component" value="Unassembled WGS sequence"/>
</dbReference>
<evidence type="ECO:0000313" key="3">
    <source>
        <dbReference type="Proteomes" id="UP000247702"/>
    </source>
</evidence>
<accession>A0A2Z6RHA7</accession>
<evidence type="ECO:0000256" key="1">
    <source>
        <dbReference type="SAM" id="MobiDB-lite"/>
    </source>
</evidence>
<gene>
    <name evidence="2" type="ORF">RclHR1_00030001</name>
</gene>
<organism evidence="2 3">
    <name type="scientific">Rhizophagus clarus</name>
    <dbReference type="NCBI Taxonomy" id="94130"/>
    <lineage>
        <taxon>Eukaryota</taxon>
        <taxon>Fungi</taxon>
        <taxon>Fungi incertae sedis</taxon>
        <taxon>Mucoromycota</taxon>
        <taxon>Glomeromycotina</taxon>
        <taxon>Glomeromycetes</taxon>
        <taxon>Glomerales</taxon>
        <taxon>Glomeraceae</taxon>
        <taxon>Rhizophagus</taxon>
    </lineage>
</organism>
<feature type="region of interest" description="Disordered" evidence="1">
    <location>
        <begin position="46"/>
        <end position="73"/>
    </location>
</feature>
<feature type="compositionally biased region" description="Polar residues" evidence="1">
    <location>
        <begin position="46"/>
        <end position="55"/>
    </location>
</feature>
<protein>
    <submittedName>
        <fullName evidence="2">Uncharacterized protein</fullName>
    </submittedName>
</protein>
<reference evidence="2 3" key="1">
    <citation type="submission" date="2017-11" db="EMBL/GenBank/DDBJ databases">
        <title>The genome of Rhizophagus clarus HR1 reveals common genetic basis of auxotrophy among arbuscular mycorrhizal fungi.</title>
        <authorList>
            <person name="Kobayashi Y."/>
        </authorList>
    </citation>
    <scope>NUCLEOTIDE SEQUENCE [LARGE SCALE GENOMIC DNA]</scope>
    <source>
        <strain evidence="2 3">HR1</strain>
    </source>
</reference>
<evidence type="ECO:0000313" key="2">
    <source>
        <dbReference type="EMBL" id="GBB97444.1"/>
    </source>
</evidence>
<keyword evidence="3" id="KW-1185">Reference proteome</keyword>
<comment type="caution">
    <text evidence="2">The sequence shown here is derived from an EMBL/GenBank/DDBJ whole genome shotgun (WGS) entry which is preliminary data.</text>
</comment>
<sequence length="1154" mass="131299">MSSINNLNINSVDEFFDNIADYEEDFSFVRNNESAFYSAKKRALENNSDSSTDNNFEGEVNDDQSETTAGTDVDAIDSELEIAQIDTKNLSKCVIIDLKDGKLQKCNSDEKLRGLWQLIGTWQLDNLAVNQAGKELHKLGICYSHFMFDQNKLHKAGAKGGKSVNQSLIHSRRCRFCGKDYYFFSRGKYCEEHSWNILGKEFRLACICQKGCNALEQIDPIITLTNSNNKYNKTRYVCCKCYEENGGHIYIRRGHGKRGVHCSETENHSGDVAASLELMGNWILQVAYEGNSDLQERILAVITPALQQLNNTDNSSQKSKSSSSKSNIENNSLQTINLSSENKILKTPSLFAIKLIFKLYSINLNKLNSKHSYLFGNKLAEFLLKNCKYLHVNKVFLENPQSLDEYQNAIPTELYNFFEGIISKLLFNRRQIANRVAKSRKVEYIPKEVNQKKLQKISTMLSSIILTIGFTNTSFWLTQTLTSLCRKPRLLSSLHRVLESVGIISHSITHERKLEIARMSISNPQSRIIAGPKIWNVCVIDNIDFKQSSFTWGNIYDTTRTTSHAILRLLFQFVLPIELSSISNSSIELTENTFIFGQNQEASKVVHDFGKIIEGFFSWELNNESILNWNYDFDMEIINKKIIEIYNTGNLLPPANIVILEAGGNPNNNDDIAKACDQYFTDLNINDNENINICCDEAIFRRIMQYHLINPRVCPLLGQWHTSKDMCSVLLVIFSSYGIYNLAAFLGVKFLDKLEQVVDYRSTCRVLDLLWGAVGCALNIYAKKNNLCFKDIINEENNLLKVWYFFFEWGSYWKGHRVGIRTGNSLLQIQCLAAFAPLFPSAGKLNYMKSTTNYLALLAKYPKLCTLLEYASSVNLTRDGHFYAFDEALETFGVKYIKENITGNIYNIENLKRQIKAAQAERERMDLLFGEFIGDIVISRKDRAVDGRHELFWTLIKSLLTAFDSSNPTSLPLFQNCKELTESGYTKLFSCYNRGKERLIQIYRQEVLKIDPVNTKGRRAKEVVTTKAKDIKNTKHASKKCPPQSEIESTITITTTGANTTATTTTTTINTTATTTTNTTATTTTNTTTKRTRRVTTEQEKAILTPYLKNPNPSNEETEIVLNSLINLPSNNGYWTRSKVKAAWGYVQRKNKDK</sequence>
<name>A0A2Z6RHA7_9GLOM</name>
<dbReference type="AlphaFoldDB" id="A0A2Z6RHA7"/>